<evidence type="ECO:0000313" key="1">
    <source>
        <dbReference type="EMBL" id="SNS82043.1"/>
    </source>
</evidence>
<reference evidence="2" key="1">
    <citation type="submission" date="2017-06" db="EMBL/GenBank/DDBJ databases">
        <authorList>
            <person name="Varghese N."/>
            <person name="Submissions S."/>
        </authorList>
    </citation>
    <scope>NUCLEOTIDE SEQUENCE [LARGE SCALE GENOMIC DNA]</scope>
    <source>
        <strain evidence="2">NKM1</strain>
    </source>
</reference>
<proteinExistence type="predicted"/>
<sequence>MLEKELFPHEKDPNAIRDSLMGWADKVLPDESYYKDLEPDEIAGFRAEVSDKLIKVNQIKQDIKSYTALKKEQMKPLEQELSDALDAVKTGQLRVKGTLYLIADHDERMMGTYDESGKLISSRPLKPEERQTSILSISARNRAANDTTY</sequence>
<accession>A0A239HMG8</accession>
<gene>
    <name evidence="1" type="ORF">SAMN06296052_11442</name>
</gene>
<evidence type="ECO:0000313" key="2">
    <source>
        <dbReference type="Proteomes" id="UP000198432"/>
    </source>
</evidence>
<protein>
    <submittedName>
        <fullName evidence="1">Uncharacterized protein</fullName>
    </submittedName>
</protein>
<name>A0A239HMG8_9BACT</name>
<dbReference type="RefSeq" id="WP_089320085.1">
    <property type="nucleotide sequence ID" value="NZ_FZOQ01000014.1"/>
</dbReference>
<dbReference type="OrthoDB" id="1436383at2"/>
<keyword evidence="2" id="KW-1185">Reference proteome</keyword>
<organism evidence="1 2">
    <name type="scientific">Pontibacter ummariensis</name>
    <dbReference type="NCBI Taxonomy" id="1610492"/>
    <lineage>
        <taxon>Bacteria</taxon>
        <taxon>Pseudomonadati</taxon>
        <taxon>Bacteroidota</taxon>
        <taxon>Cytophagia</taxon>
        <taxon>Cytophagales</taxon>
        <taxon>Hymenobacteraceae</taxon>
        <taxon>Pontibacter</taxon>
    </lineage>
</organism>
<dbReference type="AlphaFoldDB" id="A0A239HMG8"/>
<dbReference type="EMBL" id="FZOQ01000014">
    <property type="protein sequence ID" value="SNS82043.1"/>
    <property type="molecule type" value="Genomic_DNA"/>
</dbReference>
<dbReference type="Proteomes" id="UP000198432">
    <property type="component" value="Unassembled WGS sequence"/>
</dbReference>